<reference evidence="8 9" key="1">
    <citation type="submission" date="2019-01" db="EMBL/GenBank/DDBJ databases">
        <authorList>
            <person name="Chen W.-M."/>
        </authorList>
    </citation>
    <scope>NUCLEOTIDE SEQUENCE [LARGE SCALE GENOMIC DNA]</scope>
    <source>
        <strain evidence="8 9">FSY-15</strain>
    </source>
</reference>
<evidence type="ECO:0000313" key="8">
    <source>
        <dbReference type="EMBL" id="RVU24175.1"/>
    </source>
</evidence>
<dbReference type="SUPFAM" id="SSF56784">
    <property type="entry name" value="HAD-like"/>
    <property type="match status" value="1"/>
</dbReference>
<dbReference type="PIRSF" id="PIRSF006118">
    <property type="entry name" value="KDO8-P_Ptase"/>
    <property type="match status" value="1"/>
</dbReference>
<dbReference type="InterPro" id="IPR023214">
    <property type="entry name" value="HAD_sf"/>
</dbReference>
<keyword evidence="6 7" id="KW-0460">Magnesium</keyword>
<comment type="similarity">
    <text evidence="2">Belongs to the KdsC family.</text>
</comment>
<dbReference type="PANTHER" id="PTHR21485">
    <property type="entry name" value="HAD SUPERFAMILY MEMBERS CMAS AND KDSC"/>
    <property type="match status" value="1"/>
</dbReference>
<comment type="caution">
    <text evidence="8">The sequence shown here is derived from an EMBL/GenBank/DDBJ whole genome shotgun (WGS) entry which is preliminary data.</text>
</comment>
<dbReference type="Gene3D" id="3.40.50.1000">
    <property type="entry name" value="HAD superfamily/HAD-like"/>
    <property type="match status" value="1"/>
</dbReference>
<evidence type="ECO:0000256" key="3">
    <source>
        <dbReference type="ARBA" id="ARBA00011881"/>
    </source>
</evidence>
<dbReference type="GO" id="GO:0008781">
    <property type="term" value="F:N-acylneuraminate cytidylyltransferase activity"/>
    <property type="evidence" value="ECO:0007669"/>
    <property type="project" value="TreeGrafter"/>
</dbReference>
<evidence type="ECO:0000256" key="2">
    <source>
        <dbReference type="ARBA" id="ARBA00005893"/>
    </source>
</evidence>
<feature type="binding site" evidence="7">
    <location>
        <position position="112"/>
    </location>
    <ligand>
        <name>Mg(2+)</name>
        <dbReference type="ChEBI" id="CHEBI:18420"/>
    </ligand>
</feature>
<dbReference type="GO" id="GO:0046872">
    <property type="term" value="F:metal ion binding"/>
    <property type="evidence" value="ECO:0007669"/>
    <property type="project" value="UniProtKB-KW"/>
</dbReference>
<evidence type="ECO:0000313" key="9">
    <source>
        <dbReference type="Proteomes" id="UP000282832"/>
    </source>
</evidence>
<dbReference type="PANTHER" id="PTHR21485:SF3">
    <property type="entry name" value="N-ACYLNEURAMINATE CYTIDYLYLTRANSFERASE"/>
    <property type="match status" value="1"/>
</dbReference>
<dbReference type="OrthoDB" id="9805604at2"/>
<evidence type="ECO:0000256" key="1">
    <source>
        <dbReference type="ARBA" id="ARBA00001946"/>
    </source>
</evidence>
<dbReference type="AlphaFoldDB" id="A0A437PPG3"/>
<dbReference type="InterPro" id="IPR036412">
    <property type="entry name" value="HAD-like_sf"/>
</dbReference>
<dbReference type="Pfam" id="PF13419">
    <property type="entry name" value="HAD_2"/>
    <property type="match status" value="1"/>
</dbReference>
<gene>
    <name evidence="8" type="ORF">EOJ36_09635</name>
</gene>
<proteinExistence type="inferred from homology"/>
<accession>A0A437PPG3</accession>
<dbReference type="SFLD" id="SFLDS00003">
    <property type="entry name" value="Haloacid_Dehalogenase"/>
    <property type="match status" value="1"/>
</dbReference>
<dbReference type="SFLD" id="SFLDG01136">
    <property type="entry name" value="C1.6:_Phosphoserine_Phosphatas"/>
    <property type="match status" value="1"/>
</dbReference>
<feature type="binding site" evidence="7">
    <location>
        <position position="17"/>
    </location>
    <ligand>
        <name>Mg(2+)</name>
        <dbReference type="ChEBI" id="CHEBI:18420"/>
    </ligand>
</feature>
<keyword evidence="4 7" id="KW-0479">Metal-binding</keyword>
<dbReference type="InterPro" id="IPR010023">
    <property type="entry name" value="KdsC_fam"/>
</dbReference>
<dbReference type="EMBL" id="SACY01000004">
    <property type="protein sequence ID" value="RVU24175.1"/>
    <property type="molecule type" value="Genomic_DNA"/>
</dbReference>
<protein>
    <submittedName>
        <fullName evidence="8">3-deoxy-D-manno-octulosonate 8-phosphate phosphatase</fullName>
    </submittedName>
</protein>
<keyword evidence="5" id="KW-0378">Hydrolase</keyword>
<comment type="cofactor">
    <cofactor evidence="1 7">
        <name>Mg(2+)</name>
        <dbReference type="ChEBI" id="CHEBI:18420"/>
    </cofactor>
</comment>
<evidence type="ECO:0000256" key="7">
    <source>
        <dbReference type="PIRSR" id="PIRSR006118-2"/>
    </source>
</evidence>
<sequence>MHNVLSDFKHIKAFVFDIDGVMTNGQVHVLETGEHFRTFYIRDGYAIEKAREANYEMCVITGGGHAGVKKRLENLKFQHIYFGLGGKDKLETYLEWLEKVGLDEKEVLYMGDDVPDLKILSRPNLLSTCPADAIPEIQSVVKYVSTYNGGEGAVRDVIEKVMKLQGRWPQ</sequence>
<dbReference type="NCBIfam" id="TIGR01670">
    <property type="entry name" value="KdsC-phosphatas"/>
    <property type="match status" value="1"/>
</dbReference>
<name>A0A437PPG3_9BACT</name>
<dbReference type="GO" id="GO:0016788">
    <property type="term" value="F:hydrolase activity, acting on ester bonds"/>
    <property type="evidence" value="ECO:0007669"/>
    <property type="project" value="InterPro"/>
</dbReference>
<evidence type="ECO:0000256" key="4">
    <source>
        <dbReference type="ARBA" id="ARBA00022723"/>
    </source>
</evidence>
<evidence type="ECO:0000256" key="6">
    <source>
        <dbReference type="ARBA" id="ARBA00022842"/>
    </source>
</evidence>
<organism evidence="8 9">
    <name type="scientific">Sandaracinomonas limnophila</name>
    <dbReference type="NCBI Taxonomy" id="1862386"/>
    <lineage>
        <taxon>Bacteria</taxon>
        <taxon>Pseudomonadati</taxon>
        <taxon>Bacteroidota</taxon>
        <taxon>Cytophagia</taxon>
        <taxon>Cytophagales</taxon>
        <taxon>Flectobacillaceae</taxon>
        <taxon>Sandaracinomonas</taxon>
    </lineage>
</organism>
<keyword evidence="9" id="KW-1185">Reference proteome</keyword>
<comment type="subunit">
    <text evidence="3">Homotetramer.</text>
</comment>
<dbReference type="InterPro" id="IPR041492">
    <property type="entry name" value="HAD_2"/>
</dbReference>
<evidence type="ECO:0000256" key="5">
    <source>
        <dbReference type="ARBA" id="ARBA00022801"/>
    </source>
</evidence>
<dbReference type="Proteomes" id="UP000282832">
    <property type="component" value="Unassembled WGS sequence"/>
</dbReference>
<feature type="binding site" evidence="7">
    <location>
        <position position="19"/>
    </location>
    <ligand>
        <name>substrate</name>
    </ligand>
</feature>
<dbReference type="InterPro" id="IPR050793">
    <property type="entry name" value="CMP-NeuNAc_synthase"/>
</dbReference>
<dbReference type="SFLD" id="SFLDG01138">
    <property type="entry name" value="C1.6.2:_Deoxy-d-mannose-octulo"/>
    <property type="match status" value="1"/>
</dbReference>
<dbReference type="RefSeq" id="WP_127804790.1">
    <property type="nucleotide sequence ID" value="NZ_SACY01000004.1"/>
</dbReference>